<dbReference type="AlphaFoldDB" id="A0AAV6Z565"/>
<gene>
    <name evidence="1" type="ORF">GDO81_022174</name>
</gene>
<evidence type="ECO:0000313" key="2">
    <source>
        <dbReference type="Proteomes" id="UP000824782"/>
    </source>
</evidence>
<keyword evidence="2" id="KW-1185">Reference proteome</keyword>
<evidence type="ECO:0000313" key="1">
    <source>
        <dbReference type="EMBL" id="KAG8544624.1"/>
    </source>
</evidence>
<reference evidence="1" key="1">
    <citation type="thesis" date="2020" institute="ProQuest LLC" country="789 East Eisenhower Parkway, Ann Arbor, MI, USA">
        <title>Comparative Genomics and Chromosome Evolution.</title>
        <authorList>
            <person name="Mudd A.B."/>
        </authorList>
    </citation>
    <scope>NUCLEOTIDE SEQUENCE</scope>
    <source>
        <strain evidence="1">237g6f4</strain>
        <tissue evidence="1">Blood</tissue>
    </source>
</reference>
<proteinExistence type="predicted"/>
<accession>A0AAV6Z565</accession>
<organism evidence="1 2">
    <name type="scientific">Engystomops pustulosus</name>
    <name type="common">Tungara frog</name>
    <name type="synonym">Physalaemus pustulosus</name>
    <dbReference type="NCBI Taxonomy" id="76066"/>
    <lineage>
        <taxon>Eukaryota</taxon>
        <taxon>Metazoa</taxon>
        <taxon>Chordata</taxon>
        <taxon>Craniata</taxon>
        <taxon>Vertebrata</taxon>
        <taxon>Euteleostomi</taxon>
        <taxon>Amphibia</taxon>
        <taxon>Batrachia</taxon>
        <taxon>Anura</taxon>
        <taxon>Neobatrachia</taxon>
        <taxon>Hyloidea</taxon>
        <taxon>Leptodactylidae</taxon>
        <taxon>Leiuperinae</taxon>
        <taxon>Engystomops</taxon>
    </lineage>
</organism>
<comment type="caution">
    <text evidence="1">The sequence shown here is derived from an EMBL/GenBank/DDBJ whole genome shotgun (WGS) entry which is preliminary data.</text>
</comment>
<name>A0AAV6Z565_ENGPU</name>
<dbReference type="Proteomes" id="UP000824782">
    <property type="component" value="Unassembled WGS sequence"/>
</dbReference>
<sequence length="87" mass="9362">MCLLTRKLWKSTISGHSLVDEPSAAQPVTTRSKISIFSHSVIPLCAPSLVSISQEVDGEAVGCLRLSGAIWLEKLYILSRVGPSLVL</sequence>
<protein>
    <submittedName>
        <fullName evidence="1">Uncharacterized protein</fullName>
    </submittedName>
</protein>
<dbReference type="EMBL" id="WNYA01002125">
    <property type="protein sequence ID" value="KAG8544624.1"/>
    <property type="molecule type" value="Genomic_DNA"/>
</dbReference>